<gene>
    <name evidence="2" type="ORF">EJB05_10619</name>
</gene>
<keyword evidence="3" id="KW-1185">Reference proteome</keyword>
<reference evidence="2 3" key="1">
    <citation type="journal article" date="2019" name="Sci. Rep.">
        <title>A high-quality genome of Eragrostis curvula grass provides insights into Poaceae evolution and supports new strategies to enhance forage quality.</title>
        <authorList>
            <person name="Carballo J."/>
            <person name="Santos B.A.C.M."/>
            <person name="Zappacosta D."/>
            <person name="Garbus I."/>
            <person name="Selva J.P."/>
            <person name="Gallo C.A."/>
            <person name="Diaz A."/>
            <person name="Albertini E."/>
            <person name="Caccamo M."/>
            <person name="Echenique V."/>
        </authorList>
    </citation>
    <scope>NUCLEOTIDE SEQUENCE [LARGE SCALE GENOMIC DNA]</scope>
    <source>
        <strain evidence="3">cv. Victoria</strain>
        <tissue evidence="2">Leaf</tissue>
    </source>
</reference>
<protein>
    <submittedName>
        <fullName evidence="2">Uncharacterized protein</fullName>
    </submittedName>
</protein>
<name>A0A5J9VQF3_9POAL</name>
<dbReference type="EMBL" id="RWGY01000007">
    <property type="protein sequence ID" value="TVU37310.1"/>
    <property type="molecule type" value="Genomic_DNA"/>
</dbReference>
<evidence type="ECO:0000313" key="2">
    <source>
        <dbReference type="EMBL" id="TVU37310.1"/>
    </source>
</evidence>
<feature type="region of interest" description="Disordered" evidence="1">
    <location>
        <begin position="1"/>
        <end position="20"/>
    </location>
</feature>
<evidence type="ECO:0000313" key="3">
    <source>
        <dbReference type="Proteomes" id="UP000324897"/>
    </source>
</evidence>
<dbReference type="Gramene" id="TVU37310">
    <property type="protein sequence ID" value="TVU37310"/>
    <property type="gene ID" value="EJB05_10619"/>
</dbReference>
<sequence>MGILRPHPPSHALPPATTPSSRLILSRSSLFLPPLPGLKMQTGTARLRHVSRCAADGACESSPDEGSKTSRFCEQVDKFVMGRIAALRAQGAKVKEIEATLFSDEVDQLLTLMPEIDSSPWLLANAHLRVDESSEMPPDTVKQIIRTYVWTFLKAAEDASHRKVDRMVIVSFIDALRGLAAISHILFEDTLAAVNNTEDSSRHYSPGYDVEAINHDLQCNIKESVKRLMTAPEREAYELLPSTLSTATLLVSEFVRLITDLRHKALAHAHVCSSDEDRGNK</sequence>
<accession>A0A5J9VQF3</accession>
<organism evidence="2 3">
    <name type="scientific">Eragrostis curvula</name>
    <name type="common">weeping love grass</name>
    <dbReference type="NCBI Taxonomy" id="38414"/>
    <lineage>
        <taxon>Eukaryota</taxon>
        <taxon>Viridiplantae</taxon>
        <taxon>Streptophyta</taxon>
        <taxon>Embryophyta</taxon>
        <taxon>Tracheophyta</taxon>
        <taxon>Spermatophyta</taxon>
        <taxon>Magnoliopsida</taxon>
        <taxon>Liliopsida</taxon>
        <taxon>Poales</taxon>
        <taxon>Poaceae</taxon>
        <taxon>PACMAD clade</taxon>
        <taxon>Chloridoideae</taxon>
        <taxon>Eragrostideae</taxon>
        <taxon>Eragrostidinae</taxon>
        <taxon>Eragrostis</taxon>
    </lineage>
</organism>
<dbReference type="AlphaFoldDB" id="A0A5J9VQF3"/>
<dbReference type="Proteomes" id="UP000324897">
    <property type="component" value="Chromosome 4"/>
</dbReference>
<evidence type="ECO:0000256" key="1">
    <source>
        <dbReference type="SAM" id="MobiDB-lite"/>
    </source>
</evidence>
<dbReference type="OrthoDB" id="660918at2759"/>
<feature type="compositionally biased region" description="Pro residues" evidence="1">
    <location>
        <begin position="1"/>
        <end position="12"/>
    </location>
</feature>
<proteinExistence type="predicted"/>
<comment type="caution">
    <text evidence="2">The sequence shown here is derived from an EMBL/GenBank/DDBJ whole genome shotgun (WGS) entry which is preliminary data.</text>
</comment>